<dbReference type="Proteomes" id="UP000199087">
    <property type="component" value="Unassembled WGS sequence"/>
</dbReference>
<proteinExistence type="predicted"/>
<dbReference type="RefSeq" id="WP_090629816.1">
    <property type="nucleotide sequence ID" value="NZ_CVRB01000001.1"/>
</dbReference>
<name>A0A0U1NQS3_9BACI</name>
<evidence type="ECO:0000313" key="1">
    <source>
        <dbReference type="EMBL" id="CRK80387.1"/>
    </source>
</evidence>
<reference evidence="2" key="1">
    <citation type="submission" date="2015-05" db="EMBL/GenBank/DDBJ databases">
        <authorList>
            <person name="Urmite Genomes"/>
        </authorList>
    </citation>
    <scope>NUCLEOTIDE SEQUENCE [LARGE SCALE GENOMIC DNA]</scope>
    <source>
        <strain evidence="2">LF1</strain>
    </source>
</reference>
<gene>
    <name evidence="1" type="ORF">BN000_00270</name>
</gene>
<dbReference type="EMBL" id="CVRB01000001">
    <property type="protein sequence ID" value="CRK80387.1"/>
    <property type="molecule type" value="Genomic_DNA"/>
</dbReference>
<protein>
    <submittedName>
        <fullName evidence="1">Uncharacterized protein</fullName>
    </submittedName>
</protein>
<keyword evidence="2" id="KW-1185">Reference proteome</keyword>
<sequence length="62" mass="6961">MALTADQQNQLLIKLNSVWKNRSCLMCGEKNWALSNSIFEMREFHGGDIIIGSGSIFPVSFL</sequence>
<dbReference type="OrthoDB" id="6293663at2"/>
<dbReference type="AlphaFoldDB" id="A0A0U1NQS3"/>
<evidence type="ECO:0000313" key="2">
    <source>
        <dbReference type="Proteomes" id="UP000199087"/>
    </source>
</evidence>
<accession>A0A0U1NQS3</accession>
<organism evidence="1 2">
    <name type="scientific">Neobacillus massiliamazoniensis</name>
    <dbReference type="NCBI Taxonomy" id="1499688"/>
    <lineage>
        <taxon>Bacteria</taxon>
        <taxon>Bacillati</taxon>
        <taxon>Bacillota</taxon>
        <taxon>Bacilli</taxon>
        <taxon>Bacillales</taxon>
        <taxon>Bacillaceae</taxon>
        <taxon>Neobacillus</taxon>
    </lineage>
</organism>